<keyword evidence="5" id="KW-1185">Reference proteome</keyword>
<dbReference type="EMBL" id="BNAJ01000011">
    <property type="protein sequence ID" value="GHF56740.1"/>
    <property type="molecule type" value="Genomic_DNA"/>
</dbReference>
<reference evidence="5" key="2">
    <citation type="journal article" date="2019" name="Int. J. Syst. Evol. Microbiol.">
        <title>The Global Catalogue of Microorganisms (GCM) 10K type strain sequencing project: providing services to taxonomists for standard genome sequencing and annotation.</title>
        <authorList>
            <consortium name="The Broad Institute Genomics Platform"/>
            <consortium name="The Broad Institute Genome Sequencing Center for Infectious Disease"/>
            <person name="Wu L."/>
            <person name="Ma J."/>
        </authorList>
    </citation>
    <scope>NUCLEOTIDE SEQUENCE [LARGE SCALE GENOMIC DNA]</scope>
    <source>
        <strain evidence="5">CGMCC 1.18437</strain>
    </source>
</reference>
<keyword evidence="1" id="KW-0732">Signal</keyword>
<feature type="chain" id="PRO_5030551956" evidence="1">
    <location>
        <begin position="34"/>
        <end position="195"/>
    </location>
</feature>
<evidence type="ECO:0000313" key="2">
    <source>
        <dbReference type="EMBL" id="GHF56740.1"/>
    </source>
</evidence>
<reference evidence="3 4" key="3">
    <citation type="submission" date="2020-08" db="EMBL/GenBank/DDBJ databases">
        <title>Genomic Encyclopedia of Type Strains, Phase IV (KMG-IV): sequencing the most valuable type-strain genomes for metagenomic binning, comparative biology and taxonomic classification.</title>
        <authorList>
            <person name="Goeker M."/>
        </authorList>
    </citation>
    <scope>NUCLEOTIDE SEQUENCE [LARGE SCALE GENOMIC DNA]</scope>
    <source>
        <strain evidence="3 4">DSM 27521</strain>
    </source>
</reference>
<gene>
    <name evidence="2" type="ORF">GCM10017781_36340</name>
    <name evidence="3" type="ORF">HNQ07_003696</name>
</gene>
<feature type="signal peptide" evidence="1">
    <location>
        <begin position="1"/>
        <end position="33"/>
    </location>
</feature>
<dbReference type="Proteomes" id="UP000539473">
    <property type="component" value="Unassembled WGS sequence"/>
</dbReference>
<evidence type="ECO:0000313" key="3">
    <source>
        <dbReference type="EMBL" id="MBB5378195.1"/>
    </source>
</evidence>
<evidence type="ECO:0000313" key="4">
    <source>
        <dbReference type="Proteomes" id="UP000539473"/>
    </source>
</evidence>
<proteinExistence type="predicted"/>
<protein>
    <submittedName>
        <fullName evidence="3">Uncharacterized protein</fullName>
    </submittedName>
</protein>
<reference evidence="2" key="1">
    <citation type="journal article" date="2014" name="Int. J. Syst. Evol. Microbiol.">
        <title>Complete genome of a new Firmicutes species belonging to the dominant human colonic microbiota ('Ruminococcus bicirculans') reveals two chromosomes and a selective capacity to utilize plant glucans.</title>
        <authorList>
            <consortium name="NISC Comparative Sequencing Program"/>
            <person name="Wegmann U."/>
            <person name="Louis P."/>
            <person name="Goesmann A."/>
            <person name="Henrissat B."/>
            <person name="Duncan S.H."/>
            <person name="Flint H.J."/>
        </authorList>
    </citation>
    <scope>NUCLEOTIDE SEQUENCE</scope>
    <source>
        <strain evidence="2">CGMCC 1.18437</strain>
    </source>
</reference>
<organism evidence="3 4">
    <name type="scientific">Deinococcus metalli</name>
    <dbReference type="NCBI Taxonomy" id="1141878"/>
    <lineage>
        <taxon>Bacteria</taxon>
        <taxon>Thermotogati</taxon>
        <taxon>Deinococcota</taxon>
        <taxon>Deinococci</taxon>
        <taxon>Deinococcales</taxon>
        <taxon>Deinococcaceae</taxon>
        <taxon>Deinococcus</taxon>
    </lineage>
</organism>
<dbReference type="EMBL" id="JACHFK010000011">
    <property type="protein sequence ID" value="MBB5378195.1"/>
    <property type="molecule type" value="Genomic_DNA"/>
</dbReference>
<dbReference type="Proteomes" id="UP000619376">
    <property type="component" value="Unassembled WGS sequence"/>
</dbReference>
<reference evidence="2" key="4">
    <citation type="submission" date="2024-05" db="EMBL/GenBank/DDBJ databases">
        <authorList>
            <person name="Sun Q."/>
            <person name="Zhou Y."/>
        </authorList>
    </citation>
    <scope>NUCLEOTIDE SEQUENCE</scope>
    <source>
        <strain evidence="2">CGMCC 1.18437</strain>
    </source>
</reference>
<evidence type="ECO:0000313" key="5">
    <source>
        <dbReference type="Proteomes" id="UP000619376"/>
    </source>
</evidence>
<dbReference type="RefSeq" id="WP_184114465.1">
    <property type="nucleotide sequence ID" value="NZ_BNAJ01000011.1"/>
</dbReference>
<evidence type="ECO:0000256" key="1">
    <source>
        <dbReference type="SAM" id="SignalP"/>
    </source>
</evidence>
<name>A0A7W8KHV9_9DEIO</name>
<sequence length="195" mass="20378">MQYRSEVRGLRTTAGLGLTVLAAAALGWSGAQAVSPGPPDACAATRTALAARLPLATPNEEPFVRIQERVLALGCTDLAAFDDPAWFTRTVPLFIGGFLAQGGGWPVVAAGCAGPLMGPLTCGVAMVDEHIRGDLLAALRVAGCGTDHDWARVGTVIERAAAEEGPVWAWGAAVLVPVRRLEVRLRCLRGEWSAP</sequence>
<comment type="caution">
    <text evidence="3">The sequence shown here is derived from an EMBL/GenBank/DDBJ whole genome shotgun (WGS) entry which is preliminary data.</text>
</comment>
<accession>A0A7W8KHV9</accession>
<dbReference type="AlphaFoldDB" id="A0A7W8KHV9"/>